<dbReference type="Proteomes" id="UP000093954">
    <property type="component" value="Unassembled WGS sequence"/>
</dbReference>
<dbReference type="InterPro" id="IPR036390">
    <property type="entry name" value="WH_DNA-bd_sf"/>
</dbReference>
<dbReference type="PANTHER" id="PTHR44846:SF1">
    <property type="entry name" value="MANNOSYL-D-GLYCERATE TRANSPORT_METABOLISM SYSTEM REPRESSOR MNGR-RELATED"/>
    <property type="match status" value="1"/>
</dbReference>
<keyword evidence="1" id="KW-0805">Transcription regulation</keyword>
<organism evidence="5 6">
    <name type="scientific">Clostridium ragsdalei P11</name>
    <dbReference type="NCBI Taxonomy" id="1353534"/>
    <lineage>
        <taxon>Bacteria</taxon>
        <taxon>Bacillati</taxon>
        <taxon>Bacillota</taxon>
        <taxon>Clostridia</taxon>
        <taxon>Eubacteriales</taxon>
        <taxon>Clostridiaceae</taxon>
        <taxon>Clostridium</taxon>
    </lineage>
</organism>
<dbReference type="Pfam" id="PF07702">
    <property type="entry name" value="UTRA"/>
    <property type="match status" value="1"/>
</dbReference>
<dbReference type="RefSeq" id="WP_065077875.1">
    <property type="nucleotide sequence ID" value="NZ_LROS01000013.1"/>
</dbReference>
<dbReference type="InterPro" id="IPR011663">
    <property type="entry name" value="UTRA"/>
</dbReference>
<evidence type="ECO:0000313" key="5">
    <source>
        <dbReference type="EMBL" id="OBR94389.1"/>
    </source>
</evidence>
<dbReference type="GO" id="GO:0003700">
    <property type="term" value="F:DNA-binding transcription factor activity"/>
    <property type="evidence" value="ECO:0007669"/>
    <property type="project" value="InterPro"/>
</dbReference>
<evidence type="ECO:0000256" key="1">
    <source>
        <dbReference type="ARBA" id="ARBA00023015"/>
    </source>
</evidence>
<dbReference type="PROSITE" id="PS50949">
    <property type="entry name" value="HTH_GNTR"/>
    <property type="match status" value="1"/>
</dbReference>
<dbReference type="SMART" id="SM00345">
    <property type="entry name" value="HTH_GNTR"/>
    <property type="match status" value="1"/>
</dbReference>
<reference evidence="5 6" key="1">
    <citation type="journal article" date="2012" name="Front. Microbiol.">
        <title>Draft Genome Sequence of the Virulent Strain 01-B526 of the Fish Pathogen Aeromonas salmonicida.</title>
        <authorList>
            <person name="Charette S.J."/>
            <person name="Brochu F."/>
            <person name="Boyle B."/>
            <person name="Filion G."/>
            <person name="Tanaka K.H."/>
            <person name="Derome N."/>
        </authorList>
    </citation>
    <scope>NUCLEOTIDE SEQUENCE [LARGE SCALE GENOMIC DNA]</scope>
    <source>
        <strain evidence="5 6">P11</strain>
    </source>
</reference>
<dbReference type="InterPro" id="IPR000524">
    <property type="entry name" value="Tscrpt_reg_HTH_GntR"/>
</dbReference>
<gene>
    <name evidence="5" type="primary">yurK</name>
    <name evidence="5" type="ORF">CLRAG_15560</name>
</gene>
<evidence type="ECO:0000256" key="2">
    <source>
        <dbReference type="ARBA" id="ARBA00023125"/>
    </source>
</evidence>
<dbReference type="Pfam" id="PF00392">
    <property type="entry name" value="GntR"/>
    <property type="match status" value="1"/>
</dbReference>
<name>A0A1A6AWD5_9CLOT</name>
<dbReference type="InterPro" id="IPR050679">
    <property type="entry name" value="Bact_HTH_transcr_reg"/>
</dbReference>
<evidence type="ECO:0000256" key="3">
    <source>
        <dbReference type="ARBA" id="ARBA00023163"/>
    </source>
</evidence>
<sequence>MIDNYSIPKYVQLQNIIKQDIISGKYKNGDMIPSESSLMKKYCVTRTTIRKAISNLSNAGLVKQVQGKGTFVNLCDIKHNMWNFGGFTDYAINKYEIPVSKVLEKNIIVKDNKKFFKLVRARGIKKELGISWLTIDSSLIPLSIFKNIDKHDFSKESLYHVMKKEYKIFPKTASLELNSVIGDNKTKEILEYTEDIPLIKVTGFVYAEDNLKIEKLEILYSPNMKMKIVTNINE</sequence>
<dbReference type="SUPFAM" id="SSF64288">
    <property type="entry name" value="Chorismate lyase-like"/>
    <property type="match status" value="1"/>
</dbReference>
<dbReference type="SUPFAM" id="SSF46785">
    <property type="entry name" value="Winged helix' DNA-binding domain"/>
    <property type="match status" value="1"/>
</dbReference>
<dbReference type="PANTHER" id="PTHR44846">
    <property type="entry name" value="MANNOSYL-D-GLYCERATE TRANSPORT/METABOLISM SYSTEM REPRESSOR MNGR-RELATED"/>
    <property type="match status" value="1"/>
</dbReference>
<dbReference type="Gene3D" id="1.10.10.10">
    <property type="entry name" value="Winged helix-like DNA-binding domain superfamily/Winged helix DNA-binding domain"/>
    <property type="match status" value="1"/>
</dbReference>
<dbReference type="GO" id="GO:0003677">
    <property type="term" value="F:DNA binding"/>
    <property type="evidence" value="ECO:0007669"/>
    <property type="project" value="UniProtKB-KW"/>
</dbReference>
<dbReference type="EMBL" id="LROS01000013">
    <property type="protein sequence ID" value="OBR94389.1"/>
    <property type="molecule type" value="Genomic_DNA"/>
</dbReference>
<dbReference type="Gene3D" id="3.40.1410.10">
    <property type="entry name" value="Chorismate lyase-like"/>
    <property type="match status" value="1"/>
</dbReference>
<proteinExistence type="predicted"/>
<evidence type="ECO:0000259" key="4">
    <source>
        <dbReference type="PROSITE" id="PS50949"/>
    </source>
</evidence>
<dbReference type="GO" id="GO:0045892">
    <property type="term" value="P:negative regulation of DNA-templated transcription"/>
    <property type="evidence" value="ECO:0007669"/>
    <property type="project" value="TreeGrafter"/>
</dbReference>
<dbReference type="InterPro" id="IPR028978">
    <property type="entry name" value="Chorismate_lyase_/UTRA_dom_sf"/>
</dbReference>
<dbReference type="CDD" id="cd07377">
    <property type="entry name" value="WHTH_GntR"/>
    <property type="match status" value="1"/>
</dbReference>
<accession>A0A1A6AWD5</accession>
<dbReference type="PATRIC" id="fig|1353534.3.peg.1579"/>
<evidence type="ECO:0000313" key="6">
    <source>
        <dbReference type="Proteomes" id="UP000093954"/>
    </source>
</evidence>
<keyword evidence="2" id="KW-0238">DNA-binding</keyword>
<dbReference type="AlphaFoldDB" id="A0A1A6AWD5"/>
<dbReference type="PRINTS" id="PR00035">
    <property type="entry name" value="HTHGNTR"/>
</dbReference>
<protein>
    <submittedName>
        <fullName evidence="5">Putative HTH-type transcriptional regulator YurK</fullName>
    </submittedName>
</protein>
<keyword evidence="3" id="KW-0804">Transcription</keyword>
<keyword evidence="6" id="KW-1185">Reference proteome</keyword>
<feature type="domain" description="HTH gntR-type" evidence="4">
    <location>
        <begin position="7"/>
        <end position="75"/>
    </location>
</feature>
<comment type="caution">
    <text evidence="5">The sequence shown here is derived from an EMBL/GenBank/DDBJ whole genome shotgun (WGS) entry which is preliminary data.</text>
</comment>
<dbReference type="InterPro" id="IPR036388">
    <property type="entry name" value="WH-like_DNA-bd_sf"/>
</dbReference>